<dbReference type="Proteomes" id="UP000288716">
    <property type="component" value="Unassembled WGS sequence"/>
</dbReference>
<name>A0A443S8V1_9ACAR</name>
<organism evidence="4 5">
    <name type="scientific">Leptotrombidium deliense</name>
    <dbReference type="NCBI Taxonomy" id="299467"/>
    <lineage>
        <taxon>Eukaryota</taxon>
        <taxon>Metazoa</taxon>
        <taxon>Ecdysozoa</taxon>
        <taxon>Arthropoda</taxon>
        <taxon>Chelicerata</taxon>
        <taxon>Arachnida</taxon>
        <taxon>Acari</taxon>
        <taxon>Acariformes</taxon>
        <taxon>Trombidiformes</taxon>
        <taxon>Prostigmata</taxon>
        <taxon>Anystina</taxon>
        <taxon>Parasitengona</taxon>
        <taxon>Trombiculoidea</taxon>
        <taxon>Trombiculidae</taxon>
        <taxon>Leptotrombidium</taxon>
    </lineage>
</organism>
<sequence>MTQSEIVEHILDGIKPEIATPLMAMDLRRVDAMIENAKRIERGILYSQNYQRNVRFTDESNAVRQLDVIVDKLSKLISNNRDQNSSRNTRTFDTNNTRRIDGKPKCFACGRMGHVAKYCQNNSANRQMQAQSNRNDVPRNSSEGNFTTNSVTRVNGESESQKNKRDNKMNICDYIMTPVFIKGKRVNGLVDTGSAVTIMSKEFAVLNNIELLPYSGQELRACNETVLEICAEVKVKIMFTDNENMLNSRLVSAFVVDNFQFPLLIGNDFMRIANAVVDCSKRKVIFESSKFKICPSNGTNDTEVILDNEVNLPIRDNAVTVCDKTSNCASKPSSKMEMTTKIKSNNTRKERKKNASVFNTQKSGYQSNLTTTKESATETINIGTGSVKVNANLSAKQKLELQEVLTKFSDRFAFDNAYIGQCKDMEHKIDFEGLPMK</sequence>
<dbReference type="GO" id="GO:0004190">
    <property type="term" value="F:aspartic-type endopeptidase activity"/>
    <property type="evidence" value="ECO:0007669"/>
    <property type="project" value="InterPro"/>
</dbReference>
<dbReference type="SMART" id="SM00343">
    <property type="entry name" value="ZnF_C2HC"/>
    <property type="match status" value="1"/>
</dbReference>
<dbReference type="GO" id="GO:0003676">
    <property type="term" value="F:nucleic acid binding"/>
    <property type="evidence" value="ECO:0007669"/>
    <property type="project" value="InterPro"/>
</dbReference>
<keyword evidence="1" id="KW-0863">Zinc-finger</keyword>
<dbReference type="Gene3D" id="2.40.70.10">
    <property type="entry name" value="Acid Proteases"/>
    <property type="match status" value="1"/>
</dbReference>
<protein>
    <recommendedName>
        <fullName evidence="3">CCHC-type domain-containing protein</fullName>
    </recommendedName>
</protein>
<dbReference type="PANTHER" id="PTHR46888:SF1">
    <property type="entry name" value="RIBONUCLEASE H"/>
    <property type="match status" value="1"/>
</dbReference>
<dbReference type="PANTHER" id="PTHR46888">
    <property type="entry name" value="ZINC KNUCKLE DOMAINCONTAINING PROTEIN-RELATED"/>
    <property type="match status" value="1"/>
</dbReference>
<dbReference type="InterPro" id="IPR036875">
    <property type="entry name" value="Znf_CCHC_sf"/>
</dbReference>
<dbReference type="InterPro" id="IPR001969">
    <property type="entry name" value="Aspartic_peptidase_AS"/>
</dbReference>
<dbReference type="PROSITE" id="PS00141">
    <property type="entry name" value="ASP_PROTEASE"/>
    <property type="match status" value="1"/>
</dbReference>
<evidence type="ECO:0000256" key="1">
    <source>
        <dbReference type="PROSITE-ProRule" id="PRU00047"/>
    </source>
</evidence>
<dbReference type="CDD" id="cd00303">
    <property type="entry name" value="retropepsin_like"/>
    <property type="match status" value="1"/>
</dbReference>
<feature type="region of interest" description="Disordered" evidence="2">
    <location>
        <begin position="332"/>
        <end position="354"/>
    </location>
</feature>
<proteinExistence type="predicted"/>
<keyword evidence="5" id="KW-1185">Reference proteome</keyword>
<dbReference type="VEuPathDB" id="VectorBase:LDEU008093"/>
<dbReference type="SUPFAM" id="SSF57756">
    <property type="entry name" value="Retrovirus zinc finger-like domains"/>
    <property type="match status" value="1"/>
</dbReference>
<evidence type="ECO:0000313" key="4">
    <source>
        <dbReference type="EMBL" id="RWS23947.1"/>
    </source>
</evidence>
<dbReference type="InterPro" id="IPR001878">
    <property type="entry name" value="Znf_CCHC"/>
</dbReference>
<feature type="compositionally biased region" description="Polar residues" evidence="2">
    <location>
        <begin position="125"/>
        <end position="158"/>
    </location>
</feature>
<keyword evidence="1" id="KW-0862">Zinc</keyword>
<dbReference type="InterPro" id="IPR021109">
    <property type="entry name" value="Peptidase_aspartic_dom_sf"/>
</dbReference>
<feature type="region of interest" description="Disordered" evidence="2">
    <location>
        <begin position="125"/>
        <end position="164"/>
    </location>
</feature>
<keyword evidence="1" id="KW-0479">Metal-binding</keyword>
<dbReference type="AlphaFoldDB" id="A0A443S8V1"/>
<dbReference type="PROSITE" id="PS50158">
    <property type="entry name" value="ZF_CCHC"/>
    <property type="match status" value="1"/>
</dbReference>
<feature type="compositionally biased region" description="Polar residues" evidence="2">
    <location>
        <begin position="332"/>
        <end position="345"/>
    </location>
</feature>
<gene>
    <name evidence="4" type="ORF">B4U80_13893</name>
</gene>
<reference evidence="4 5" key="1">
    <citation type="journal article" date="2018" name="Gigascience">
        <title>Genomes of trombidid mites reveal novel predicted allergens and laterally-transferred genes associated with secondary metabolism.</title>
        <authorList>
            <person name="Dong X."/>
            <person name="Chaisiri K."/>
            <person name="Xia D."/>
            <person name="Armstrong S.D."/>
            <person name="Fang Y."/>
            <person name="Donnelly M.J."/>
            <person name="Kadowaki T."/>
            <person name="McGarry J.W."/>
            <person name="Darby A.C."/>
            <person name="Makepeace B.L."/>
        </authorList>
    </citation>
    <scope>NUCLEOTIDE SEQUENCE [LARGE SCALE GENOMIC DNA]</scope>
    <source>
        <strain evidence="4">UoL-UT</strain>
    </source>
</reference>
<dbReference type="GO" id="GO:0006508">
    <property type="term" value="P:proteolysis"/>
    <property type="evidence" value="ECO:0007669"/>
    <property type="project" value="InterPro"/>
</dbReference>
<dbReference type="EMBL" id="NCKV01005623">
    <property type="protein sequence ID" value="RWS23947.1"/>
    <property type="molecule type" value="Genomic_DNA"/>
</dbReference>
<dbReference type="GO" id="GO:0008270">
    <property type="term" value="F:zinc ion binding"/>
    <property type="evidence" value="ECO:0007669"/>
    <property type="project" value="UniProtKB-KW"/>
</dbReference>
<evidence type="ECO:0000259" key="3">
    <source>
        <dbReference type="PROSITE" id="PS50158"/>
    </source>
</evidence>
<accession>A0A443S8V1</accession>
<dbReference type="SUPFAM" id="SSF50630">
    <property type="entry name" value="Acid proteases"/>
    <property type="match status" value="1"/>
</dbReference>
<comment type="caution">
    <text evidence="4">The sequence shown here is derived from an EMBL/GenBank/DDBJ whole genome shotgun (WGS) entry which is preliminary data.</text>
</comment>
<dbReference type="OrthoDB" id="8067401at2759"/>
<feature type="domain" description="CCHC-type" evidence="3">
    <location>
        <begin position="105"/>
        <end position="121"/>
    </location>
</feature>
<evidence type="ECO:0000313" key="5">
    <source>
        <dbReference type="Proteomes" id="UP000288716"/>
    </source>
</evidence>
<evidence type="ECO:0000256" key="2">
    <source>
        <dbReference type="SAM" id="MobiDB-lite"/>
    </source>
</evidence>